<dbReference type="EMBL" id="WIXP02000007">
    <property type="protein sequence ID" value="KAF6208525.1"/>
    <property type="molecule type" value="Genomic_DNA"/>
</dbReference>
<protein>
    <submittedName>
        <fullName evidence="1">Uncharacterized protein</fullName>
    </submittedName>
</protein>
<name>A0A8S9XLP9_APOLU</name>
<gene>
    <name evidence="1" type="ORF">GE061_016983</name>
</gene>
<evidence type="ECO:0000313" key="2">
    <source>
        <dbReference type="Proteomes" id="UP000466442"/>
    </source>
</evidence>
<proteinExistence type="predicted"/>
<keyword evidence="2" id="KW-1185">Reference proteome</keyword>
<organism evidence="1 2">
    <name type="scientific">Apolygus lucorum</name>
    <name type="common">Small green plant bug</name>
    <name type="synonym">Lygocoris lucorum</name>
    <dbReference type="NCBI Taxonomy" id="248454"/>
    <lineage>
        <taxon>Eukaryota</taxon>
        <taxon>Metazoa</taxon>
        <taxon>Ecdysozoa</taxon>
        <taxon>Arthropoda</taxon>
        <taxon>Hexapoda</taxon>
        <taxon>Insecta</taxon>
        <taxon>Pterygota</taxon>
        <taxon>Neoptera</taxon>
        <taxon>Paraneoptera</taxon>
        <taxon>Hemiptera</taxon>
        <taxon>Heteroptera</taxon>
        <taxon>Panheteroptera</taxon>
        <taxon>Cimicomorpha</taxon>
        <taxon>Miridae</taxon>
        <taxon>Mirini</taxon>
        <taxon>Apolygus</taxon>
    </lineage>
</organism>
<comment type="caution">
    <text evidence="1">The sequence shown here is derived from an EMBL/GenBank/DDBJ whole genome shotgun (WGS) entry which is preliminary data.</text>
</comment>
<sequence length="144" mass="16229">MRRFDDVIHYLRVIPCSSVSSVVAAMPLGSQSALRTKSSSTPVFYYDEEKNEYVSNKAELITDLPDASLMERTSSSLSFFQNIMNSESSSALRLAWTVLLREMTDDLTDVALKINSLQRNSKLKDQQLLDNVSHPLFQCCLPLC</sequence>
<reference evidence="1" key="1">
    <citation type="journal article" date="2021" name="Mol. Ecol. Resour.">
        <title>Apolygus lucorum genome provides insights into omnivorousness and mesophyll feeding.</title>
        <authorList>
            <person name="Liu Y."/>
            <person name="Liu H."/>
            <person name="Wang H."/>
            <person name="Huang T."/>
            <person name="Liu B."/>
            <person name="Yang B."/>
            <person name="Yin L."/>
            <person name="Li B."/>
            <person name="Zhang Y."/>
            <person name="Zhang S."/>
            <person name="Jiang F."/>
            <person name="Zhang X."/>
            <person name="Ren Y."/>
            <person name="Wang B."/>
            <person name="Wang S."/>
            <person name="Lu Y."/>
            <person name="Wu K."/>
            <person name="Fan W."/>
            <person name="Wang G."/>
        </authorList>
    </citation>
    <scope>NUCLEOTIDE SEQUENCE</scope>
    <source>
        <strain evidence="1">12Hb</strain>
    </source>
</reference>
<evidence type="ECO:0000313" key="1">
    <source>
        <dbReference type="EMBL" id="KAF6208525.1"/>
    </source>
</evidence>
<dbReference type="AlphaFoldDB" id="A0A8S9XLP9"/>
<accession>A0A8S9XLP9</accession>
<dbReference type="OrthoDB" id="10539977at2759"/>
<dbReference type="Proteomes" id="UP000466442">
    <property type="component" value="Unassembled WGS sequence"/>
</dbReference>